<protein>
    <submittedName>
        <fullName evidence="1">HipA-like protein</fullName>
    </submittedName>
</protein>
<keyword evidence="2" id="KW-1185">Reference proteome</keyword>
<organism evidence="1 2">
    <name type="scientific">Anabaenopsis arnoldii</name>
    <dbReference type="NCBI Taxonomy" id="2152938"/>
    <lineage>
        <taxon>Bacteria</taxon>
        <taxon>Bacillati</taxon>
        <taxon>Cyanobacteriota</taxon>
        <taxon>Cyanophyceae</taxon>
        <taxon>Nostocales</taxon>
        <taxon>Nodulariaceae</taxon>
        <taxon>Anabaenopsis</taxon>
    </lineage>
</organism>
<evidence type="ECO:0000313" key="2">
    <source>
        <dbReference type="Proteomes" id="UP001212499"/>
    </source>
</evidence>
<accession>A0ABT5AQH3</accession>
<name>A0ABT5AQH3_9CYAN</name>
<comment type="caution">
    <text evidence="1">The sequence shown here is derived from an EMBL/GenBank/DDBJ whole genome shotgun (WGS) entry which is preliminary data.</text>
</comment>
<gene>
    <name evidence="1" type="ORF">PN457_04650</name>
</gene>
<dbReference type="RefSeq" id="WP_271731658.1">
    <property type="nucleotide sequence ID" value="NZ_JANQDP010000061.1"/>
</dbReference>
<sequence length="298" mass="33617">MKEPFPIIDILPDAPEADEDLGTKEKFWYRHDNLNYLYKKTRQNTGEDWSEKIASELCSLLDLPHAIYELATFNGDNGVISPSFLPEAGILTLGNEILAPIVPGYPQNCRDLSQHTIHNISHALQSGSVNSPIHWVLPAGINLAMEVFVGYLLLDAWIGNTDRHHENWAYINLGDKMHLAPSYDHASSLGREMSDGKRHLKLKNKSSVVDYAEKCTSLIYPSNGGQKPLRTFDAFYQVQQLYPKAAGLWLEKLARVSSHDTSMLFGRIPSHRISPIAIEFAQTILEFNHKRLVQLLDT</sequence>
<reference evidence="1 2" key="1">
    <citation type="submission" date="2023-01" db="EMBL/GenBank/DDBJ databases">
        <title>Genomes from the Australian National Cyanobacteria Reference Collection.</title>
        <authorList>
            <person name="Willis A."/>
            <person name="Lee E.M.F."/>
        </authorList>
    </citation>
    <scope>NUCLEOTIDE SEQUENCE [LARGE SCALE GENOMIC DNA]</scope>
    <source>
        <strain evidence="1 2">CS-1033</strain>
    </source>
</reference>
<dbReference type="Gene3D" id="1.10.1070.20">
    <property type="match status" value="1"/>
</dbReference>
<dbReference type="EMBL" id="JAQMUH010000061">
    <property type="protein sequence ID" value="MDB9538957.1"/>
    <property type="molecule type" value="Genomic_DNA"/>
</dbReference>
<evidence type="ECO:0000313" key="1">
    <source>
        <dbReference type="EMBL" id="MDB9538957.1"/>
    </source>
</evidence>
<proteinExistence type="predicted"/>
<dbReference type="Proteomes" id="UP001212499">
    <property type="component" value="Unassembled WGS sequence"/>
</dbReference>